<accession>A0ABW7Z5W8</accession>
<protein>
    <submittedName>
        <fullName evidence="5">DNA polymerase IV</fullName>
        <ecNumber evidence="5">2.7.7.7</ecNumber>
    </submittedName>
</protein>
<comment type="similarity">
    <text evidence="1">Belongs to the DNA polymerase type-Y family.</text>
</comment>
<dbReference type="Gene3D" id="1.10.150.20">
    <property type="entry name" value="5' to 3' exonuclease, C-terminal subdomain"/>
    <property type="match status" value="1"/>
</dbReference>
<dbReference type="GO" id="GO:0003887">
    <property type="term" value="F:DNA-directed DNA polymerase activity"/>
    <property type="evidence" value="ECO:0007669"/>
    <property type="project" value="UniProtKB-EC"/>
</dbReference>
<dbReference type="Gene3D" id="3.30.1490.100">
    <property type="entry name" value="DNA polymerase, Y-family, little finger domain"/>
    <property type="match status" value="1"/>
</dbReference>
<dbReference type="Proteomes" id="UP001612741">
    <property type="component" value="Unassembled WGS sequence"/>
</dbReference>
<dbReference type="InterPro" id="IPR036775">
    <property type="entry name" value="DNA_pol_Y-fam_lit_finger_sf"/>
</dbReference>
<keyword evidence="5" id="KW-0808">Transferase</keyword>
<dbReference type="RefSeq" id="WP_397089333.1">
    <property type="nucleotide sequence ID" value="NZ_JBITGY010000012.1"/>
</dbReference>
<name>A0ABW7Z5W8_9ACTN</name>
<gene>
    <name evidence="5" type="ORF">ACIBG2_39705</name>
</gene>
<dbReference type="SUPFAM" id="SSF100879">
    <property type="entry name" value="Lesion bypass DNA polymerase (Y-family), little finger domain"/>
    <property type="match status" value="1"/>
</dbReference>
<dbReference type="Gene3D" id="3.30.70.270">
    <property type="match status" value="1"/>
</dbReference>
<dbReference type="PROSITE" id="PS50173">
    <property type="entry name" value="UMUC"/>
    <property type="match status" value="1"/>
</dbReference>
<evidence type="ECO:0000256" key="3">
    <source>
        <dbReference type="ARBA" id="ARBA00049244"/>
    </source>
</evidence>
<dbReference type="SUPFAM" id="SSF56672">
    <property type="entry name" value="DNA/RNA polymerases"/>
    <property type="match status" value="1"/>
</dbReference>
<dbReference type="Pfam" id="PF00817">
    <property type="entry name" value="IMS"/>
    <property type="match status" value="1"/>
</dbReference>
<dbReference type="PANTHER" id="PTHR11076:SF33">
    <property type="entry name" value="DNA POLYMERASE KAPPA"/>
    <property type="match status" value="1"/>
</dbReference>
<dbReference type="InterPro" id="IPR001126">
    <property type="entry name" value="UmuC"/>
</dbReference>
<comment type="function">
    <text evidence="2">Poorly processive, error-prone DNA polymerase involved in untargeted mutagenesis. Copies undamaged DNA at stalled replication forks, which arise in vivo from mismatched or misaligned primer ends. These misaligned primers can be extended by PolIV. Exhibits no 3'-5' exonuclease (proofreading) activity. May be involved in translesional synthesis, in conjunction with the beta clamp from PolIII.</text>
</comment>
<comment type="caution">
    <text evidence="5">The sequence shown here is derived from an EMBL/GenBank/DDBJ whole genome shotgun (WGS) entry which is preliminary data.</text>
</comment>
<dbReference type="NCBIfam" id="NF002883">
    <property type="entry name" value="PRK03352.1"/>
    <property type="match status" value="1"/>
</dbReference>
<evidence type="ECO:0000313" key="5">
    <source>
        <dbReference type="EMBL" id="MFI6503565.1"/>
    </source>
</evidence>
<keyword evidence="5" id="KW-0548">Nucleotidyltransferase</keyword>
<dbReference type="InterPro" id="IPR043128">
    <property type="entry name" value="Rev_trsase/Diguanyl_cyclase"/>
</dbReference>
<dbReference type="InterPro" id="IPR022880">
    <property type="entry name" value="DNApol_IV"/>
</dbReference>
<dbReference type="CDD" id="cd03586">
    <property type="entry name" value="PolY_Pol_IV_kappa"/>
    <property type="match status" value="1"/>
</dbReference>
<keyword evidence="6" id="KW-1185">Reference proteome</keyword>
<sequence>MSTKDWILHLDLDSFMASVEILRHPELRDRPVIVGGNGDPTVPRTVVATASYAAREHGVHSGMPMRTALRKSPDAVFLPSDMPAYEAASAQVMDTLRRFPITLEIWGLDEAFIGARTDDPFELARTLQKAVLDETGLTCSIGIGDNKHQAKLAAQFQKPAGISQLTSDQWPAVMGPRPTSALWGIGAKTTTKLADMGLHTVADLAAADPRELARRFGPTNGPWLRYLALGKGEAGVTDTPWVPRGHSHETTFTTDLTDAAAIREHVTAFARQLAGEAADEGRDVIRVTVKVRFAPFITQTRQTKLDTPTTDPDPIQAAALAALDRFTLDRAVRLLGVGVEYANR</sequence>
<dbReference type="EMBL" id="JBITGY010000012">
    <property type="protein sequence ID" value="MFI6503565.1"/>
    <property type="molecule type" value="Genomic_DNA"/>
</dbReference>
<dbReference type="InterPro" id="IPR043502">
    <property type="entry name" value="DNA/RNA_pol_sf"/>
</dbReference>
<evidence type="ECO:0000256" key="1">
    <source>
        <dbReference type="ARBA" id="ARBA00010945"/>
    </source>
</evidence>
<dbReference type="InterPro" id="IPR050116">
    <property type="entry name" value="DNA_polymerase-Y"/>
</dbReference>
<organism evidence="5 6">
    <name type="scientific">Nonomuraea typhae</name>
    <dbReference type="NCBI Taxonomy" id="2603600"/>
    <lineage>
        <taxon>Bacteria</taxon>
        <taxon>Bacillati</taxon>
        <taxon>Actinomycetota</taxon>
        <taxon>Actinomycetes</taxon>
        <taxon>Streptosporangiales</taxon>
        <taxon>Streptosporangiaceae</taxon>
        <taxon>Nonomuraea</taxon>
    </lineage>
</organism>
<evidence type="ECO:0000256" key="2">
    <source>
        <dbReference type="ARBA" id="ARBA00025589"/>
    </source>
</evidence>
<feature type="domain" description="UmuC" evidence="4">
    <location>
        <begin position="7"/>
        <end position="186"/>
    </location>
</feature>
<dbReference type="InterPro" id="IPR017961">
    <property type="entry name" value="DNA_pol_Y-fam_little_finger"/>
</dbReference>
<comment type="catalytic activity">
    <reaction evidence="3">
        <text>DNA(n) + a 2'-deoxyribonucleoside 5'-triphosphate = DNA(n+1) + diphosphate</text>
        <dbReference type="Rhea" id="RHEA:22508"/>
        <dbReference type="Rhea" id="RHEA-COMP:17339"/>
        <dbReference type="Rhea" id="RHEA-COMP:17340"/>
        <dbReference type="ChEBI" id="CHEBI:33019"/>
        <dbReference type="ChEBI" id="CHEBI:61560"/>
        <dbReference type="ChEBI" id="CHEBI:173112"/>
        <dbReference type="EC" id="2.7.7.7"/>
    </reaction>
</comment>
<proteinExistence type="inferred from homology"/>
<dbReference type="EC" id="2.7.7.7" evidence="5"/>
<reference evidence="5 6" key="1">
    <citation type="submission" date="2024-10" db="EMBL/GenBank/DDBJ databases">
        <title>The Natural Products Discovery Center: Release of the First 8490 Sequenced Strains for Exploring Actinobacteria Biosynthetic Diversity.</title>
        <authorList>
            <person name="Kalkreuter E."/>
            <person name="Kautsar S.A."/>
            <person name="Yang D."/>
            <person name="Bader C.D."/>
            <person name="Teijaro C.N."/>
            <person name="Fluegel L."/>
            <person name="Davis C.M."/>
            <person name="Simpson J.R."/>
            <person name="Lauterbach L."/>
            <person name="Steele A.D."/>
            <person name="Gui C."/>
            <person name="Meng S."/>
            <person name="Li G."/>
            <person name="Viehrig K."/>
            <person name="Ye F."/>
            <person name="Su P."/>
            <person name="Kiefer A.F."/>
            <person name="Nichols A."/>
            <person name="Cepeda A.J."/>
            <person name="Yan W."/>
            <person name="Fan B."/>
            <person name="Jiang Y."/>
            <person name="Adhikari A."/>
            <person name="Zheng C.-J."/>
            <person name="Schuster L."/>
            <person name="Cowan T.M."/>
            <person name="Smanski M.J."/>
            <person name="Chevrette M.G."/>
            <person name="De Carvalho L.P.S."/>
            <person name="Shen B."/>
        </authorList>
    </citation>
    <scope>NUCLEOTIDE SEQUENCE [LARGE SCALE GENOMIC DNA]</scope>
    <source>
        <strain evidence="5 6">NPDC050545</strain>
    </source>
</reference>
<dbReference type="Pfam" id="PF11799">
    <property type="entry name" value="IMS_C"/>
    <property type="match status" value="1"/>
</dbReference>
<dbReference type="PANTHER" id="PTHR11076">
    <property type="entry name" value="DNA REPAIR POLYMERASE UMUC / TRANSFERASE FAMILY MEMBER"/>
    <property type="match status" value="1"/>
</dbReference>
<evidence type="ECO:0000313" key="6">
    <source>
        <dbReference type="Proteomes" id="UP001612741"/>
    </source>
</evidence>
<dbReference type="Gene3D" id="3.40.1170.60">
    <property type="match status" value="1"/>
</dbReference>
<evidence type="ECO:0000259" key="4">
    <source>
        <dbReference type="PROSITE" id="PS50173"/>
    </source>
</evidence>